<dbReference type="AlphaFoldDB" id="A0AA88DEW1"/>
<reference evidence="2" key="1">
    <citation type="submission" date="2023-07" db="EMBL/GenBank/DDBJ databases">
        <title>draft genome sequence of fig (Ficus carica).</title>
        <authorList>
            <person name="Takahashi T."/>
            <person name="Nishimura K."/>
        </authorList>
    </citation>
    <scope>NUCLEOTIDE SEQUENCE</scope>
</reference>
<sequence>MSLVDYASSDDDDDVVPEKLADLEKASQKLSESKEKPESANSIAQPSIEKLPDASELLNSSEFSSSNALGGITDHSSLVAAAMAQSASRKRDSTATLPSSLPRSKVPKGTLPHSKNVPETVSGLLVPPQLRGSFSRRAFICMNAGLAA</sequence>
<name>A0AA88DEW1_FICCA</name>
<evidence type="ECO:0000313" key="3">
    <source>
        <dbReference type="Proteomes" id="UP001187192"/>
    </source>
</evidence>
<proteinExistence type="predicted"/>
<protein>
    <submittedName>
        <fullName evidence="2">Uncharacterized protein</fullName>
    </submittedName>
</protein>
<accession>A0AA88DEW1</accession>
<dbReference type="EMBL" id="BTGU01000047">
    <property type="protein sequence ID" value="GMN53696.1"/>
    <property type="molecule type" value="Genomic_DNA"/>
</dbReference>
<gene>
    <name evidence="2" type="ORF">TIFTF001_022831</name>
</gene>
<feature type="compositionally biased region" description="Basic and acidic residues" evidence="1">
    <location>
        <begin position="16"/>
        <end position="38"/>
    </location>
</feature>
<comment type="caution">
    <text evidence="2">The sequence shown here is derived from an EMBL/GenBank/DDBJ whole genome shotgun (WGS) entry which is preliminary data.</text>
</comment>
<dbReference type="PANTHER" id="PTHR33912:SF3">
    <property type="entry name" value="OS01G0939400 PROTEIN"/>
    <property type="match status" value="1"/>
</dbReference>
<dbReference type="Proteomes" id="UP001187192">
    <property type="component" value="Unassembled WGS sequence"/>
</dbReference>
<evidence type="ECO:0000313" key="2">
    <source>
        <dbReference type="EMBL" id="GMN53696.1"/>
    </source>
</evidence>
<organism evidence="2 3">
    <name type="scientific">Ficus carica</name>
    <name type="common">Common fig</name>
    <dbReference type="NCBI Taxonomy" id="3494"/>
    <lineage>
        <taxon>Eukaryota</taxon>
        <taxon>Viridiplantae</taxon>
        <taxon>Streptophyta</taxon>
        <taxon>Embryophyta</taxon>
        <taxon>Tracheophyta</taxon>
        <taxon>Spermatophyta</taxon>
        <taxon>Magnoliopsida</taxon>
        <taxon>eudicotyledons</taxon>
        <taxon>Gunneridae</taxon>
        <taxon>Pentapetalae</taxon>
        <taxon>rosids</taxon>
        <taxon>fabids</taxon>
        <taxon>Rosales</taxon>
        <taxon>Moraceae</taxon>
        <taxon>Ficeae</taxon>
        <taxon>Ficus</taxon>
    </lineage>
</organism>
<dbReference type="PANTHER" id="PTHR33912">
    <property type="entry name" value="OS01G0939400 PROTEIN"/>
    <property type="match status" value="1"/>
</dbReference>
<keyword evidence="3" id="KW-1185">Reference proteome</keyword>
<feature type="region of interest" description="Disordered" evidence="1">
    <location>
        <begin position="83"/>
        <end position="121"/>
    </location>
</feature>
<dbReference type="InterPro" id="IPR040381">
    <property type="entry name" value="At4g14450-like"/>
</dbReference>
<feature type="region of interest" description="Disordered" evidence="1">
    <location>
        <begin position="1"/>
        <end position="48"/>
    </location>
</feature>
<evidence type="ECO:0000256" key="1">
    <source>
        <dbReference type="SAM" id="MobiDB-lite"/>
    </source>
</evidence>